<organism evidence="3 4">
    <name type="scientific">Rhizoctonia solani</name>
    <dbReference type="NCBI Taxonomy" id="456999"/>
    <lineage>
        <taxon>Eukaryota</taxon>
        <taxon>Fungi</taxon>
        <taxon>Dikarya</taxon>
        <taxon>Basidiomycota</taxon>
        <taxon>Agaricomycotina</taxon>
        <taxon>Agaricomycetes</taxon>
        <taxon>Cantharellales</taxon>
        <taxon>Ceratobasidiaceae</taxon>
        <taxon>Rhizoctonia</taxon>
    </lineage>
</organism>
<dbReference type="Gene3D" id="1.25.40.10">
    <property type="entry name" value="Tetratricopeptide repeat domain"/>
    <property type="match status" value="1"/>
</dbReference>
<keyword evidence="1" id="KW-0802">TPR repeat</keyword>
<gene>
    <name evidence="3" type="ORF">RDB_LOCUS8660</name>
</gene>
<dbReference type="InterPro" id="IPR011990">
    <property type="entry name" value="TPR-like_helical_dom_sf"/>
</dbReference>
<evidence type="ECO:0008006" key="5">
    <source>
        <dbReference type="Google" id="ProtNLM"/>
    </source>
</evidence>
<feature type="repeat" description="TPR" evidence="1">
    <location>
        <begin position="77"/>
        <end position="110"/>
    </location>
</feature>
<feature type="compositionally biased region" description="Pro residues" evidence="2">
    <location>
        <begin position="15"/>
        <end position="31"/>
    </location>
</feature>
<dbReference type="EMBL" id="CAJMWV010000374">
    <property type="protein sequence ID" value="CAE6391036.1"/>
    <property type="molecule type" value="Genomic_DNA"/>
</dbReference>
<evidence type="ECO:0000256" key="2">
    <source>
        <dbReference type="SAM" id="MobiDB-lite"/>
    </source>
</evidence>
<sequence length="140" mass="14716">MANHHSIPHPHYHLPPHPGHPPYPHPPPPGTPLASNASPVPAAMAPPARGAPTAAPPVIPHPATQLPALQKLAQANEQTWLLIGTVAEQMNDLDRALAAYEHAIRHNPHSIAGLTNIAGIARARENYSTASPISPSIALD</sequence>
<dbReference type="Proteomes" id="UP000663831">
    <property type="component" value="Unassembled WGS sequence"/>
</dbReference>
<dbReference type="SMART" id="SM00028">
    <property type="entry name" value="TPR"/>
    <property type="match status" value="1"/>
</dbReference>
<name>A0A8H3A6X1_9AGAM</name>
<evidence type="ECO:0000256" key="1">
    <source>
        <dbReference type="PROSITE-ProRule" id="PRU00339"/>
    </source>
</evidence>
<feature type="compositionally biased region" description="Basic residues" evidence="2">
    <location>
        <begin position="1"/>
        <end position="14"/>
    </location>
</feature>
<dbReference type="AlphaFoldDB" id="A0A8H3A6X1"/>
<comment type="caution">
    <text evidence="3">The sequence shown here is derived from an EMBL/GenBank/DDBJ whole genome shotgun (WGS) entry which is preliminary data.</text>
</comment>
<feature type="compositionally biased region" description="Low complexity" evidence="2">
    <location>
        <begin position="37"/>
        <end position="53"/>
    </location>
</feature>
<dbReference type="InterPro" id="IPR019734">
    <property type="entry name" value="TPR_rpt"/>
</dbReference>
<dbReference type="SUPFAM" id="SSF48452">
    <property type="entry name" value="TPR-like"/>
    <property type="match status" value="1"/>
</dbReference>
<accession>A0A8H3A6X1</accession>
<protein>
    <recommendedName>
        <fullName evidence="5">Tetratricopeptide repeat protein</fullName>
    </recommendedName>
</protein>
<evidence type="ECO:0000313" key="4">
    <source>
        <dbReference type="Proteomes" id="UP000663831"/>
    </source>
</evidence>
<evidence type="ECO:0000313" key="3">
    <source>
        <dbReference type="EMBL" id="CAE6391036.1"/>
    </source>
</evidence>
<dbReference type="PROSITE" id="PS50005">
    <property type="entry name" value="TPR"/>
    <property type="match status" value="1"/>
</dbReference>
<reference evidence="3" key="1">
    <citation type="submission" date="2021-01" db="EMBL/GenBank/DDBJ databases">
        <authorList>
            <person name="Kaushik A."/>
        </authorList>
    </citation>
    <scope>NUCLEOTIDE SEQUENCE</scope>
    <source>
        <strain evidence="3">AG3-1AP</strain>
    </source>
</reference>
<proteinExistence type="predicted"/>
<feature type="region of interest" description="Disordered" evidence="2">
    <location>
        <begin position="1"/>
        <end position="62"/>
    </location>
</feature>